<organism evidence="2 3">
    <name type="scientific">Dryococelus australis</name>
    <dbReference type="NCBI Taxonomy" id="614101"/>
    <lineage>
        <taxon>Eukaryota</taxon>
        <taxon>Metazoa</taxon>
        <taxon>Ecdysozoa</taxon>
        <taxon>Arthropoda</taxon>
        <taxon>Hexapoda</taxon>
        <taxon>Insecta</taxon>
        <taxon>Pterygota</taxon>
        <taxon>Neoptera</taxon>
        <taxon>Polyneoptera</taxon>
        <taxon>Phasmatodea</taxon>
        <taxon>Verophasmatodea</taxon>
        <taxon>Anareolatae</taxon>
        <taxon>Phasmatidae</taxon>
        <taxon>Eurycanthinae</taxon>
        <taxon>Dryococelus</taxon>
    </lineage>
</organism>
<comment type="caution">
    <text evidence="2">The sequence shown here is derived from an EMBL/GenBank/DDBJ whole genome shotgun (WGS) entry which is preliminary data.</text>
</comment>
<dbReference type="Proteomes" id="UP001159363">
    <property type="component" value="Chromosome 11"/>
</dbReference>
<reference evidence="2 3" key="1">
    <citation type="submission" date="2023-02" db="EMBL/GenBank/DDBJ databases">
        <title>LHISI_Scaffold_Assembly.</title>
        <authorList>
            <person name="Stuart O.P."/>
            <person name="Cleave R."/>
            <person name="Magrath M.J.L."/>
            <person name="Mikheyev A.S."/>
        </authorList>
    </citation>
    <scope>NUCLEOTIDE SEQUENCE [LARGE SCALE GENOMIC DNA]</scope>
    <source>
        <strain evidence="2">Daus_M_001</strain>
        <tissue evidence="2">Leg muscle</tissue>
    </source>
</reference>
<protein>
    <submittedName>
        <fullName evidence="2">Uncharacterized protein</fullName>
    </submittedName>
</protein>
<dbReference type="PROSITE" id="PS51257">
    <property type="entry name" value="PROKAR_LIPOPROTEIN"/>
    <property type="match status" value="1"/>
</dbReference>
<sequence length="579" mass="62954">MSHRDRFRHVLKAVTHFVFASSCATENCRKYWSHGGVVVKLLTSHLGEHGSIPDFRRWESCQTMPLFPPSVHSDAAPYSFVSPSSAQDLDVKSPKCFSLDSVGIRHVPVRMKSVTSSAVASTSRCCRRIQVTPHYSECSAEVWSHCAPRPFCDPPPPLNLCTLREFAALTPGSRAAPFTSSCKASFTRCKMSAKLARDADLAQDCPALGGRGSVVVRLLASHLGETGFISGGVAPGFSRVGIVSDDAAGRRGFPRGSLVFLALAFLHCSILSLTSSASSLKTSILKLLKYLHSTPRIRVSVPVGRSTGRFCLRHPQVMPIKCHGLLSRTIFVFGARCCGSDEGDNAAPIKCAVAPMCKAPNLLAVFSSYCVYLRDFRLVLGGESHASRSHLVGIKAHCGCNGKSMSKLRALARAVAESSSWRAWHTRASICRTCADDYARQMPAGDTHRENTSSHLHSGSSLVLVASVRRKMCAFFFEQCMLGCGHRSGSAVTAVRTLCLVRLAPIPGDLSVVGSSLRWKLEPHFCKSEKARRETRKTIPELTTSTNLVSVQQHTLRDPATNDISRAGNTETKRKLKRA</sequence>
<gene>
    <name evidence="2" type="ORF">PR048_027913</name>
</gene>
<evidence type="ECO:0000313" key="3">
    <source>
        <dbReference type="Proteomes" id="UP001159363"/>
    </source>
</evidence>
<accession>A0ABQ9GHW0</accession>
<dbReference type="EMBL" id="JARBHB010000012">
    <property type="protein sequence ID" value="KAJ8871587.1"/>
    <property type="molecule type" value="Genomic_DNA"/>
</dbReference>
<feature type="region of interest" description="Disordered" evidence="1">
    <location>
        <begin position="559"/>
        <end position="579"/>
    </location>
</feature>
<evidence type="ECO:0000313" key="2">
    <source>
        <dbReference type="EMBL" id="KAJ8871587.1"/>
    </source>
</evidence>
<name>A0ABQ9GHW0_9NEOP</name>
<feature type="non-terminal residue" evidence="2">
    <location>
        <position position="579"/>
    </location>
</feature>
<proteinExistence type="predicted"/>
<evidence type="ECO:0000256" key="1">
    <source>
        <dbReference type="SAM" id="MobiDB-lite"/>
    </source>
</evidence>
<keyword evidence="3" id="KW-1185">Reference proteome</keyword>